<dbReference type="AlphaFoldDB" id="A0A5C8EHH1"/>
<dbReference type="Proteomes" id="UP000323176">
    <property type="component" value="Unassembled WGS sequence"/>
</dbReference>
<dbReference type="EMBL" id="SAXY01000069">
    <property type="protein sequence ID" value="TXJ37225.1"/>
    <property type="molecule type" value="Genomic_DNA"/>
</dbReference>
<organism evidence="2 3">
    <name type="scientific">Brachyspira pilosicoli</name>
    <name type="common">Serpulina pilosicoli</name>
    <dbReference type="NCBI Taxonomy" id="52584"/>
    <lineage>
        <taxon>Bacteria</taxon>
        <taxon>Pseudomonadati</taxon>
        <taxon>Spirochaetota</taxon>
        <taxon>Spirochaetia</taxon>
        <taxon>Brachyspirales</taxon>
        <taxon>Brachyspiraceae</taxon>
        <taxon>Brachyspira</taxon>
    </lineage>
</organism>
<accession>A0A5C8EHH1</accession>
<evidence type="ECO:0000313" key="2">
    <source>
        <dbReference type="EMBL" id="TXJ37225.1"/>
    </source>
</evidence>
<comment type="caution">
    <text evidence="2">The sequence shown here is derived from an EMBL/GenBank/DDBJ whole genome shotgun (WGS) entry which is preliminary data.</text>
</comment>
<reference evidence="2 3" key="1">
    <citation type="journal article" date="1992" name="Lakartidningen">
        <title>[Penicillin V and not amoxicillin is the first choice preparation in acute otitis].</title>
        <authorList>
            <person name="Kamme C."/>
            <person name="Lundgren K."/>
            <person name="Prellner K."/>
        </authorList>
    </citation>
    <scope>NUCLEOTIDE SEQUENCE [LARGE SCALE GENOMIC DNA]</scope>
    <source>
        <strain evidence="2 3">PC5538III-hc</strain>
    </source>
</reference>
<proteinExistence type="predicted"/>
<evidence type="ECO:0000313" key="3">
    <source>
        <dbReference type="Proteomes" id="UP000323176"/>
    </source>
</evidence>
<feature type="compositionally biased region" description="Low complexity" evidence="1">
    <location>
        <begin position="26"/>
        <end position="43"/>
    </location>
</feature>
<sequence>MKSKEKKDSKLLDCNIDFDELFQMDNNKQPKNPSKSSSFKTNFKNVTEEESNNIIKKNFKKIKKIFGDE</sequence>
<gene>
    <name evidence="2" type="ORF">EPJ72_11255</name>
</gene>
<feature type="region of interest" description="Disordered" evidence="1">
    <location>
        <begin position="24"/>
        <end position="43"/>
    </location>
</feature>
<protein>
    <submittedName>
        <fullName evidence="2">Uncharacterized protein</fullName>
    </submittedName>
</protein>
<evidence type="ECO:0000256" key="1">
    <source>
        <dbReference type="SAM" id="MobiDB-lite"/>
    </source>
</evidence>
<name>A0A5C8EHH1_BRAPL</name>